<evidence type="ECO:0000256" key="3">
    <source>
        <dbReference type="ARBA" id="ARBA00012943"/>
    </source>
</evidence>
<gene>
    <name evidence="17" type="ORF">D3877_19775</name>
</gene>
<keyword evidence="6" id="KW-1278">Translocase</keyword>
<comment type="caution">
    <text evidence="17">The sequence shown here is derived from an EMBL/GenBank/DDBJ whole genome shotgun (WGS) entry which is preliminary data.</text>
</comment>
<dbReference type="InterPro" id="IPR008143">
    <property type="entry name" value="Ala_DH/PNT_CS2"/>
</dbReference>
<evidence type="ECO:0000313" key="18">
    <source>
        <dbReference type="Proteomes" id="UP000283458"/>
    </source>
</evidence>
<accession>A0A418VYU6</accession>
<keyword evidence="7" id="KW-0520">NAD</keyword>
<evidence type="ECO:0000256" key="13">
    <source>
        <dbReference type="ARBA" id="ARBA00081682"/>
    </source>
</evidence>
<evidence type="ECO:0000256" key="10">
    <source>
        <dbReference type="ARBA" id="ARBA00071353"/>
    </source>
</evidence>
<evidence type="ECO:0000256" key="8">
    <source>
        <dbReference type="ARBA" id="ARBA00048202"/>
    </source>
</evidence>
<dbReference type="GO" id="GO:0050661">
    <property type="term" value="F:NADP binding"/>
    <property type="evidence" value="ECO:0007669"/>
    <property type="project" value="TreeGrafter"/>
</dbReference>
<dbReference type="SUPFAM" id="SSF52283">
    <property type="entry name" value="Formate/glycerate dehydrogenase catalytic domain-like"/>
    <property type="match status" value="1"/>
</dbReference>
<dbReference type="PANTHER" id="PTHR10160:SF19">
    <property type="entry name" value="PROTON-TRANSLOCATING NAD(P)(+) TRANSHYDROGENASE"/>
    <property type="match status" value="1"/>
</dbReference>
<comment type="function">
    <text evidence="1">The transhydrogenation between NADH and NADP is coupled to respiration and ATP hydrolysis and functions as a proton pump across the membrane.</text>
</comment>
<proteinExistence type="inferred from homology"/>
<evidence type="ECO:0000256" key="4">
    <source>
        <dbReference type="ARBA" id="ARBA00022741"/>
    </source>
</evidence>
<reference evidence="17 18" key="1">
    <citation type="submission" date="2018-09" db="EMBL/GenBank/DDBJ databases">
        <authorList>
            <person name="Zhu H."/>
        </authorList>
    </citation>
    <scope>NUCLEOTIDE SEQUENCE [LARGE SCALE GENOMIC DNA]</scope>
    <source>
        <strain evidence="17 18">K2W22B-5</strain>
    </source>
</reference>
<dbReference type="RefSeq" id="WP_119832367.1">
    <property type="nucleotide sequence ID" value="NZ_QYUL01000002.1"/>
</dbReference>
<comment type="catalytic activity">
    <reaction evidence="8">
        <text>NAD(+) + NADPH + H(+)(in) = NADH + NADP(+) + H(+)(out)</text>
        <dbReference type="Rhea" id="RHEA:47992"/>
        <dbReference type="ChEBI" id="CHEBI:15378"/>
        <dbReference type="ChEBI" id="CHEBI:57540"/>
        <dbReference type="ChEBI" id="CHEBI:57783"/>
        <dbReference type="ChEBI" id="CHEBI:57945"/>
        <dbReference type="ChEBI" id="CHEBI:58349"/>
        <dbReference type="EC" id="7.1.1.1"/>
    </reaction>
</comment>
<comment type="similarity">
    <text evidence="2">Belongs to the AlaDH/PNT family.</text>
</comment>
<dbReference type="AlphaFoldDB" id="A0A418VYU6"/>
<dbReference type="EC" id="7.1.1.1" evidence="3"/>
<name>A0A418VYU6_9PROT</name>
<organism evidence="17 18">
    <name type="scientific">Azospirillum cavernae</name>
    <dbReference type="NCBI Taxonomy" id="2320860"/>
    <lineage>
        <taxon>Bacteria</taxon>
        <taxon>Pseudomonadati</taxon>
        <taxon>Pseudomonadota</taxon>
        <taxon>Alphaproteobacteria</taxon>
        <taxon>Rhodospirillales</taxon>
        <taxon>Azospirillaceae</taxon>
        <taxon>Azospirillum</taxon>
    </lineage>
</organism>
<evidence type="ECO:0000256" key="11">
    <source>
        <dbReference type="ARBA" id="ARBA00076996"/>
    </source>
</evidence>
<dbReference type="GO" id="GO:0005886">
    <property type="term" value="C:plasma membrane"/>
    <property type="evidence" value="ECO:0007669"/>
    <property type="project" value="TreeGrafter"/>
</dbReference>
<dbReference type="OrthoDB" id="9804592at2"/>
<dbReference type="NCBIfam" id="NF006942">
    <property type="entry name" value="PRK09424.1"/>
    <property type="match status" value="1"/>
</dbReference>
<dbReference type="Pfam" id="PF01262">
    <property type="entry name" value="AlaDh_PNT_C"/>
    <property type="match status" value="1"/>
</dbReference>
<dbReference type="InterPro" id="IPR007698">
    <property type="entry name" value="AlaDH/PNT_NAD(H)-bd"/>
</dbReference>
<dbReference type="SMART" id="SM01002">
    <property type="entry name" value="AlaDh_PNT_C"/>
    <property type="match status" value="1"/>
</dbReference>
<keyword evidence="18" id="KW-1185">Reference proteome</keyword>
<protein>
    <recommendedName>
        <fullName evidence="10">NAD(P) transhydrogenase subunit alpha part 1</fullName>
        <ecNumber evidence="3">7.1.1.1</ecNumber>
    </recommendedName>
    <alternativeName>
        <fullName evidence="14">Nicotinamide nucleotide transhydrogenase subunit alpha 1</fullName>
    </alternativeName>
    <alternativeName>
        <fullName evidence="12">Proton-translocating transhydrogenase component 1</fullName>
    </alternativeName>
    <alternativeName>
        <fullName evidence="11">Pyridine nucleotide transhydrogenase subunit alpha 1</fullName>
    </alternativeName>
    <alternativeName>
        <fullName evidence="13">dI</fullName>
    </alternativeName>
</protein>
<dbReference type="InterPro" id="IPR007886">
    <property type="entry name" value="AlaDH/PNT_N"/>
</dbReference>
<dbReference type="GO" id="GO:0016491">
    <property type="term" value="F:oxidoreductase activity"/>
    <property type="evidence" value="ECO:0007669"/>
    <property type="project" value="UniProtKB-KW"/>
</dbReference>
<dbReference type="PROSITE" id="PS00837">
    <property type="entry name" value="ALADH_PNT_2"/>
    <property type="match status" value="1"/>
</dbReference>
<evidence type="ECO:0000256" key="6">
    <source>
        <dbReference type="ARBA" id="ARBA00022967"/>
    </source>
</evidence>
<evidence type="ECO:0000256" key="9">
    <source>
        <dbReference type="ARBA" id="ARBA00063359"/>
    </source>
</evidence>
<dbReference type="Gene3D" id="3.40.50.720">
    <property type="entry name" value="NAD(P)-binding Rossmann-like Domain"/>
    <property type="match status" value="2"/>
</dbReference>
<dbReference type="SUPFAM" id="SSF51735">
    <property type="entry name" value="NAD(P)-binding Rossmann-fold domains"/>
    <property type="match status" value="1"/>
</dbReference>
<evidence type="ECO:0000259" key="16">
    <source>
        <dbReference type="SMART" id="SM01003"/>
    </source>
</evidence>
<keyword evidence="5" id="KW-0521">NADP</keyword>
<evidence type="ECO:0000259" key="15">
    <source>
        <dbReference type="SMART" id="SM01002"/>
    </source>
</evidence>
<dbReference type="PANTHER" id="PTHR10160">
    <property type="entry name" value="NAD(P) TRANSHYDROGENASE"/>
    <property type="match status" value="1"/>
</dbReference>
<evidence type="ECO:0000313" key="17">
    <source>
        <dbReference type="EMBL" id="RJF82285.1"/>
    </source>
</evidence>
<feature type="domain" description="Alanine dehydrogenase/pyridine nucleotide transhydrogenase NAD(H)-binding" evidence="15">
    <location>
        <begin position="156"/>
        <end position="323"/>
    </location>
</feature>
<feature type="domain" description="Alanine dehydrogenase/pyridine nucleotide transhydrogenase N-terminal" evidence="16">
    <location>
        <begin position="4"/>
        <end position="147"/>
    </location>
</feature>
<dbReference type="FunFam" id="3.40.50.720:FF:000188">
    <property type="entry name" value="NAD(P) transhydrogenase alpha subunit 1"/>
    <property type="match status" value="1"/>
</dbReference>
<evidence type="ECO:0000256" key="12">
    <source>
        <dbReference type="ARBA" id="ARBA00077863"/>
    </source>
</evidence>
<evidence type="ECO:0000256" key="7">
    <source>
        <dbReference type="ARBA" id="ARBA00023027"/>
    </source>
</evidence>
<evidence type="ECO:0000256" key="14">
    <source>
        <dbReference type="ARBA" id="ARBA00084087"/>
    </source>
</evidence>
<sequence>MKVAIPKERRAGELRVAASPETVKKLKALGLEVVVESGAGLGSSLPDAVFEAAGATIAADAASALNDADIVLKVQRPLLSGEGSDGVDELALLKKGALLFAILNPYNSRDHVKAYAAAGVNAFAMEFMPRITRAQVMDVLSSQANLAGYKAVVDAAGEYGRAFPMMMTAAGTVPPARAFIMGVGVAGLQAIATAKRLGAIVSATDVRPAVKEQVQSLGGSFVAVENDEFKQAETAGGYAKEMSDDYKRQQAALVAEHIKKQDIVITTALIPGRKAPILVTAEHVASMKPGSVLIDLAVEQGGNVEGSKLGETVVTANGVKIVGHANYPSRIAESASLLYAKNLLALLTALNDKDKGVTINWDDEIVKAIALTRDGAVIHPAFTG</sequence>
<dbReference type="CDD" id="cd05304">
    <property type="entry name" value="Rubrum_tdh"/>
    <property type="match status" value="1"/>
</dbReference>
<dbReference type="Proteomes" id="UP000283458">
    <property type="component" value="Unassembled WGS sequence"/>
</dbReference>
<evidence type="ECO:0000256" key="2">
    <source>
        <dbReference type="ARBA" id="ARBA00005689"/>
    </source>
</evidence>
<evidence type="ECO:0000256" key="1">
    <source>
        <dbReference type="ARBA" id="ARBA00003943"/>
    </source>
</evidence>
<dbReference type="GO" id="GO:0008750">
    <property type="term" value="F:proton-translocating NAD(P)+ transhydrogenase activity"/>
    <property type="evidence" value="ECO:0007669"/>
    <property type="project" value="UniProtKB-EC"/>
</dbReference>
<dbReference type="InterPro" id="IPR036291">
    <property type="entry name" value="NAD(P)-bd_dom_sf"/>
</dbReference>
<keyword evidence="4" id="KW-0547">Nucleotide-binding</keyword>
<dbReference type="Pfam" id="PF05222">
    <property type="entry name" value="AlaDh_PNT_N"/>
    <property type="match status" value="1"/>
</dbReference>
<dbReference type="SMART" id="SM01003">
    <property type="entry name" value="AlaDh_PNT_N"/>
    <property type="match status" value="1"/>
</dbReference>
<evidence type="ECO:0000256" key="5">
    <source>
        <dbReference type="ARBA" id="ARBA00022857"/>
    </source>
</evidence>
<dbReference type="EMBL" id="QYUL01000002">
    <property type="protein sequence ID" value="RJF82285.1"/>
    <property type="molecule type" value="Genomic_DNA"/>
</dbReference>
<comment type="subunit">
    <text evidence="9">Heterotrimer of two alpha chains and a beta (PntB) chain; in Rhodospirillum, the alpha chain is made of two subunits (PntAA and PntAB) and forms a dimer.</text>
</comment>
<keyword evidence="17" id="KW-0560">Oxidoreductase</keyword>
<dbReference type="GO" id="GO:0006740">
    <property type="term" value="P:NADPH regeneration"/>
    <property type="evidence" value="ECO:0007669"/>
    <property type="project" value="TreeGrafter"/>
</dbReference>